<proteinExistence type="inferred from homology"/>
<dbReference type="InterPro" id="IPR036942">
    <property type="entry name" value="Beta-barrel_TonB_sf"/>
</dbReference>
<evidence type="ECO:0000256" key="2">
    <source>
        <dbReference type="ARBA" id="ARBA00022448"/>
    </source>
</evidence>
<evidence type="ECO:0000256" key="5">
    <source>
        <dbReference type="ARBA" id="ARBA00022692"/>
    </source>
</evidence>
<keyword evidence="8 12" id="KW-0798">TonB box</keyword>
<dbReference type="SUPFAM" id="SSF56935">
    <property type="entry name" value="Porins"/>
    <property type="match status" value="1"/>
</dbReference>
<keyword evidence="5 11" id="KW-0812">Transmembrane</keyword>
<evidence type="ECO:0000256" key="3">
    <source>
        <dbReference type="ARBA" id="ARBA00022452"/>
    </source>
</evidence>
<feature type="domain" description="TonB-dependent receptor plug" evidence="15">
    <location>
        <begin position="62"/>
        <end position="172"/>
    </location>
</feature>
<feature type="domain" description="TonB-dependent receptor-like beta-barrel" evidence="14">
    <location>
        <begin position="341"/>
        <end position="763"/>
    </location>
</feature>
<evidence type="ECO:0000313" key="17">
    <source>
        <dbReference type="Proteomes" id="UP000469430"/>
    </source>
</evidence>
<evidence type="ECO:0000259" key="15">
    <source>
        <dbReference type="Pfam" id="PF07715"/>
    </source>
</evidence>
<organism evidence="16 17">
    <name type="scientific">Croceibacterium xixiisoli</name>
    <dbReference type="NCBI Taxonomy" id="1476466"/>
    <lineage>
        <taxon>Bacteria</taxon>
        <taxon>Pseudomonadati</taxon>
        <taxon>Pseudomonadota</taxon>
        <taxon>Alphaproteobacteria</taxon>
        <taxon>Sphingomonadales</taxon>
        <taxon>Erythrobacteraceae</taxon>
        <taxon>Croceibacterium</taxon>
    </lineage>
</organism>
<dbReference type="InterPro" id="IPR000531">
    <property type="entry name" value="Beta-barrel_TonB"/>
</dbReference>
<evidence type="ECO:0000256" key="12">
    <source>
        <dbReference type="RuleBase" id="RU003357"/>
    </source>
</evidence>
<dbReference type="Gene3D" id="2.40.170.20">
    <property type="entry name" value="TonB-dependent receptor, beta-barrel domain"/>
    <property type="match status" value="1"/>
</dbReference>
<comment type="subcellular location">
    <subcellularLocation>
        <location evidence="1 11">Cell outer membrane</location>
        <topology evidence="1 11">Multi-pass membrane protein</topology>
    </subcellularLocation>
</comment>
<evidence type="ECO:0000259" key="14">
    <source>
        <dbReference type="Pfam" id="PF00593"/>
    </source>
</evidence>
<evidence type="ECO:0000256" key="13">
    <source>
        <dbReference type="SAM" id="SignalP"/>
    </source>
</evidence>
<name>A0A6I4TPN0_9SPHN</name>
<evidence type="ECO:0000256" key="8">
    <source>
        <dbReference type="ARBA" id="ARBA00023077"/>
    </source>
</evidence>
<keyword evidence="16" id="KW-0675">Receptor</keyword>
<dbReference type="InterPro" id="IPR039426">
    <property type="entry name" value="TonB-dep_rcpt-like"/>
</dbReference>
<dbReference type="PROSITE" id="PS52016">
    <property type="entry name" value="TONB_DEPENDENT_REC_3"/>
    <property type="match status" value="1"/>
</dbReference>
<keyword evidence="17" id="KW-1185">Reference proteome</keyword>
<keyword evidence="6" id="KW-0408">Iron</keyword>
<dbReference type="Proteomes" id="UP000469430">
    <property type="component" value="Unassembled WGS sequence"/>
</dbReference>
<keyword evidence="7" id="KW-0406">Ion transport</keyword>
<keyword evidence="4" id="KW-0410">Iron transport</keyword>
<dbReference type="GO" id="GO:0009279">
    <property type="term" value="C:cell outer membrane"/>
    <property type="evidence" value="ECO:0007669"/>
    <property type="project" value="UniProtKB-SubCell"/>
</dbReference>
<sequence>MRVLRPGFVRPFLTAGVSLGTLALAAPLAAQEAPAEPVAAEAEAERPSNEIIVTAQFREQRLQDTPIAITAVNSEMLTARSQTDISQITAQAPNVSLKPQGAAFGPSLAASIRGVGQADFNPALEPGVGLYVDDVYYATLTGAIFDLLDLERVEVLRGPQGTLAGKNSIGGAVKLYSQRPQGNNTGSVAAAYGSRNRIDLRASADFGLTDNLAVRIAGVAKKQEGYVDRLDFGCVNPPGSALNPAVGGVQPQTSGDCRVARDGEVNYQAGRIQLRYQPTNTIDINLTGDYSHSDNTNAAGVLLLSNNNSPNIRTDSPAVPLDNRFICGRYCNYASYFSPEGTFTGGIADGTPMVQTRGDGRTKLDNWGIAANIDIDLTDDLQFQSITSYRDYRLQFNNDDDLSPLSHSNGFGDLTYWGFTQELRLNGAMLDNTLNWTIGGFYLDQRSVYATFQDLRYVPVYPLQFQGNDPVNADTIAAFANASWEFIDDLTVNAGIRYTKEHKDYTFARRNRDGTVNPFLGALDGESGAYDGDRVDYRLNLQYRWSEALMTYAQVSTGFKGGGINPRPFNPAQVQSFGAETLTAYEVGFKSNLFDNSVRLNGAAFFSDYKDIQLSLNSCPQFGGPGPCALPANAGDAHIKGFELETTIDPFDSGLLIDASVSYLDFQYQEINPGAGGPTGVQLSMISPYTAEWKWAIGVQYEVDLGNSGSLTPRFDANYQSDTFSNAVNGPNNLIDGYTLANARLTWRNADEDLSVSLEVTNLFKEYYFLTNFDLTGAGGGIVTGQPGRPREWALSVRKNF</sequence>
<keyword evidence="3 11" id="KW-1134">Transmembrane beta strand</keyword>
<dbReference type="EMBL" id="WTYJ01000001">
    <property type="protein sequence ID" value="MXO97776.1"/>
    <property type="molecule type" value="Genomic_DNA"/>
</dbReference>
<feature type="chain" id="PRO_5026269881" evidence="13">
    <location>
        <begin position="26"/>
        <end position="801"/>
    </location>
</feature>
<dbReference type="OrthoDB" id="9760333at2"/>
<feature type="signal peptide" evidence="13">
    <location>
        <begin position="1"/>
        <end position="25"/>
    </location>
</feature>
<comment type="similarity">
    <text evidence="11 12">Belongs to the TonB-dependent receptor family.</text>
</comment>
<reference evidence="16 17" key="1">
    <citation type="submission" date="2019-12" db="EMBL/GenBank/DDBJ databases">
        <title>Genomic-based taxomic classification of the family Erythrobacteraceae.</title>
        <authorList>
            <person name="Xu L."/>
        </authorList>
    </citation>
    <scope>NUCLEOTIDE SEQUENCE [LARGE SCALE GENOMIC DNA]</scope>
    <source>
        <strain evidence="16 17">S36</strain>
    </source>
</reference>
<evidence type="ECO:0000256" key="11">
    <source>
        <dbReference type="PROSITE-ProRule" id="PRU01360"/>
    </source>
</evidence>
<keyword evidence="13" id="KW-0732">Signal</keyword>
<dbReference type="PANTHER" id="PTHR32552:SF81">
    <property type="entry name" value="TONB-DEPENDENT OUTER MEMBRANE RECEPTOR"/>
    <property type="match status" value="1"/>
</dbReference>
<dbReference type="InterPro" id="IPR012910">
    <property type="entry name" value="Plug_dom"/>
</dbReference>
<keyword evidence="2 11" id="KW-0813">Transport</keyword>
<accession>A0A6I4TPN0</accession>
<evidence type="ECO:0000256" key="7">
    <source>
        <dbReference type="ARBA" id="ARBA00023065"/>
    </source>
</evidence>
<evidence type="ECO:0000256" key="4">
    <source>
        <dbReference type="ARBA" id="ARBA00022496"/>
    </source>
</evidence>
<dbReference type="Pfam" id="PF07715">
    <property type="entry name" value="Plug"/>
    <property type="match status" value="1"/>
</dbReference>
<protein>
    <submittedName>
        <fullName evidence="16">TonB-dependent receptor</fullName>
    </submittedName>
</protein>
<gene>
    <name evidence="16" type="ORF">GRI97_02085</name>
</gene>
<evidence type="ECO:0000256" key="6">
    <source>
        <dbReference type="ARBA" id="ARBA00023004"/>
    </source>
</evidence>
<evidence type="ECO:0000256" key="9">
    <source>
        <dbReference type="ARBA" id="ARBA00023136"/>
    </source>
</evidence>
<evidence type="ECO:0000256" key="1">
    <source>
        <dbReference type="ARBA" id="ARBA00004571"/>
    </source>
</evidence>
<dbReference type="RefSeq" id="WP_161389472.1">
    <property type="nucleotide sequence ID" value="NZ_JBHSCP010000001.1"/>
</dbReference>
<keyword evidence="10 11" id="KW-0998">Cell outer membrane</keyword>
<dbReference type="PANTHER" id="PTHR32552">
    <property type="entry name" value="FERRICHROME IRON RECEPTOR-RELATED"/>
    <property type="match status" value="1"/>
</dbReference>
<evidence type="ECO:0000256" key="10">
    <source>
        <dbReference type="ARBA" id="ARBA00023237"/>
    </source>
</evidence>
<evidence type="ECO:0000313" key="16">
    <source>
        <dbReference type="EMBL" id="MXO97776.1"/>
    </source>
</evidence>
<dbReference type="Pfam" id="PF00593">
    <property type="entry name" value="TonB_dep_Rec_b-barrel"/>
    <property type="match status" value="1"/>
</dbReference>
<comment type="caution">
    <text evidence="16">The sequence shown here is derived from an EMBL/GenBank/DDBJ whole genome shotgun (WGS) entry which is preliminary data.</text>
</comment>
<keyword evidence="9 11" id="KW-0472">Membrane</keyword>
<dbReference type="GO" id="GO:0006826">
    <property type="term" value="P:iron ion transport"/>
    <property type="evidence" value="ECO:0007669"/>
    <property type="project" value="UniProtKB-KW"/>
</dbReference>
<dbReference type="AlphaFoldDB" id="A0A6I4TPN0"/>